<gene>
    <name evidence="1" type="ORF">K435DRAFT_817974</name>
</gene>
<proteinExistence type="predicted"/>
<name>A0A4V4HH91_DENBC</name>
<reference evidence="1 2" key="1">
    <citation type="journal article" date="2019" name="Nat. Ecol. Evol.">
        <title>Megaphylogeny resolves global patterns of mushroom evolution.</title>
        <authorList>
            <person name="Varga T."/>
            <person name="Krizsan K."/>
            <person name="Foldi C."/>
            <person name="Dima B."/>
            <person name="Sanchez-Garcia M."/>
            <person name="Sanchez-Ramirez S."/>
            <person name="Szollosi G.J."/>
            <person name="Szarkandi J.G."/>
            <person name="Papp V."/>
            <person name="Albert L."/>
            <person name="Andreopoulos W."/>
            <person name="Angelini C."/>
            <person name="Antonin V."/>
            <person name="Barry K.W."/>
            <person name="Bougher N.L."/>
            <person name="Buchanan P."/>
            <person name="Buyck B."/>
            <person name="Bense V."/>
            <person name="Catcheside P."/>
            <person name="Chovatia M."/>
            <person name="Cooper J."/>
            <person name="Damon W."/>
            <person name="Desjardin D."/>
            <person name="Finy P."/>
            <person name="Geml J."/>
            <person name="Haridas S."/>
            <person name="Hughes K."/>
            <person name="Justo A."/>
            <person name="Karasinski D."/>
            <person name="Kautmanova I."/>
            <person name="Kiss B."/>
            <person name="Kocsube S."/>
            <person name="Kotiranta H."/>
            <person name="LaButti K.M."/>
            <person name="Lechner B.E."/>
            <person name="Liimatainen K."/>
            <person name="Lipzen A."/>
            <person name="Lukacs Z."/>
            <person name="Mihaltcheva S."/>
            <person name="Morgado L.N."/>
            <person name="Niskanen T."/>
            <person name="Noordeloos M.E."/>
            <person name="Ohm R.A."/>
            <person name="Ortiz-Santana B."/>
            <person name="Ovrebo C."/>
            <person name="Racz N."/>
            <person name="Riley R."/>
            <person name="Savchenko A."/>
            <person name="Shiryaev A."/>
            <person name="Soop K."/>
            <person name="Spirin V."/>
            <person name="Szebenyi C."/>
            <person name="Tomsovsky M."/>
            <person name="Tulloss R.E."/>
            <person name="Uehling J."/>
            <person name="Grigoriev I.V."/>
            <person name="Vagvolgyi C."/>
            <person name="Papp T."/>
            <person name="Martin F.M."/>
            <person name="Miettinen O."/>
            <person name="Hibbett D.S."/>
            <person name="Nagy L.G."/>
        </authorList>
    </citation>
    <scope>NUCLEOTIDE SEQUENCE [LARGE SCALE GENOMIC DNA]</scope>
    <source>
        <strain evidence="1 2">CBS 962.96</strain>
    </source>
</reference>
<accession>A0A4V4HH91</accession>
<dbReference type="EMBL" id="ML179084">
    <property type="protein sequence ID" value="THV01846.1"/>
    <property type="molecule type" value="Genomic_DNA"/>
</dbReference>
<organism evidence="1 2">
    <name type="scientific">Dendrothele bispora (strain CBS 962.96)</name>
    <dbReference type="NCBI Taxonomy" id="1314807"/>
    <lineage>
        <taxon>Eukaryota</taxon>
        <taxon>Fungi</taxon>
        <taxon>Dikarya</taxon>
        <taxon>Basidiomycota</taxon>
        <taxon>Agaricomycotina</taxon>
        <taxon>Agaricomycetes</taxon>
        <taxon>Agaricomycetidae</taxon>
        <taxon>Agaricales</taxon>
        <taxon>Agaricales incertae sedis</taxon>
        <taxon>Dendrothele</taxon>
    </lineage>
</organism>
<sequence>MKQYNIAGGMFDPFWKDLPFANIHNSITPDALHQLYQGVLVHLISWVQQVMSKEELDRRIQCLPPTYGVRHFKNGISSLNQVSGPERKNIGKVLLSCLAPNLPSKAVQACRSILDFLYLALYGSHDEDTLAYMEDALSKWHNNRDYFLETGIRKDFNIPKFHSLLHYVDSIRKFGTVDNYNTELFERLHIDFAKEGWRASNKRDHFPQMIRWLSRQEKISSFDFYQSWLQSIIEEDKEEGEEKAMDGSVYQYTIAKLPTEPHKSITRILVSHSAPNFLPCLKLFLNSLLDSPQPRSRALNAILPINAVDVWHQFKLRPDSQVDGEVVEEVIKAIPFHKKHWSTRFDNVVVLHSDKAESTSLQGICPLSIWLSYSSDSIDLQATRF</sequence>
<evidence type="ECO:0000313" key="2">
    <source>
        <dbReference type="Proteomes" id="UP000297245"/>
    </source>
</evidence>
<protein>
    <submittedName>
        <fullName evidence="1">Uncharacterized protein</fullName>
    </submittedName>
</protein>
<dbReference type="AlphaFoldDB" id="A0A4V4HH91"/>
<dbReference type="OrthoDB" id="3232941at2759"/>
<dbReference type="InterPro" id="IPR041078">
    <property type="entry name" value="Plavaka"/>
</dbReference>
<evidence type="ECO:0000313" key="1">
    <source>
        <dbReference type="EMBL" id="THV01846.1"/>
    </source>
</evidence>
<keyword evidence="2" id="KW-1185">Reference proteome</keyword>
<dbReference type="Pfam" id="PF18759">
    <property type="entry name" value="Plavaka"/>
    <property type="match status" value="1"/>
</dbReference>
<dbReference type="Proteomes" id="UP000297245">
    <property type="component" value="Unassembled WGS sequence"/>
</dbReference>